<evidence type="ECO:0000313" key="2">
    <source>
        <dbReference type="WBParaSite" id="nRc.2.0.1.t13260-RA"/>
    </source>
</evidence>
<sequence length="84" mass="9460">MGCGVAQFTASLIVDHIQRSHPMLHPNWLKTPQRICWPRCVPPKTSSATLAIMSSIVLKFLSDLITALEEVETNLNKKQYLDII</sequence>
<proteinExistence type="predicted"/>
<dbReference type="AlphaFoldDB" id="A0A915IGM0"/>
<name>A0A915IGM0_ROMCU</name>
<protein>
    <submittedName>
        <fullName evidence="2">Uncharacterized protein</fullName>
    </submittedName>
</protein>
<evidence type="ECO:0000313" key="1">
    <source>
        <dbReference type="Proteomes" id="UP000887565"/>
    </source>
</evidence>
<organism evidence="1 2">
    <name type="scientific">Romanomermis culicivorax</name>
    <name type="common">Nematode worm</name>
    <dbReference type="NCBI Taxonomy" id="13658"/>
    <lineage>
        <taxon>Eukaryota</taxon>
        <taxon>Metazoa</taxon>
        <taxon>Ecdysozoa</taxon>
        <taxon>Nematoda</taxon>
        <taxon>Enoplea</taxon>
        <taxon>Dorylaimia</taxon>
        <taxon>Mermithida</taxon>
        <taxon>Mermithoidea</taxon>
        <taxon>Mermithidae</taxon>
        <taxon>Romanomermis</taxon>
    </lineage>
</organism>
<dbReference type="WBParaSite" id="nRc.2.0.1.t13260-RA">
    <property type="protein sequence ID" value="nRc.2.0.1.t13260-RA"/>
    <property type="gene ID" value="nRc.2.0.1.g13260"/>
</dbReference>
<accession>A0A915IGM0</accession>
<dbReference type="Proteomes" id="UP000887565">
    <property type="component" value="Unplaced"/>
</dbReference>
<reference evidence="2" key="1">
    <citation type="submission" date="2022-11" db="UniProtKB">
        <authorList>
            <consortium name="WormBaseParasite"/>
        </authorList>
    </citation>
    <scope>IDENTIFICATION</scope>
</reference>
<keyword evidence="1" id="KW-1185">Reference proteome</keyword>